<comment type="caution">
    <text evidence="3">The sequence shown here is derived from an EMBL/GenBank/DDBJ whole genome shotgun (WGS) entry which is preliminary data.</text>
</comment>
<dbReference type="Proteomes" id="UP000605846">
    <property type="component" value="Unassembled WGS sequence"/>
</dbReference>
<name>A0A8H7BSD8_9FUNG</name>
<protein>
    <recommendedName>
        <fullName evidence="2">Fe2OG dioxygenase domain-containing protein</fullName>
    </recommendedName>
</protein>
<dbReference type="InterPro" id="IPR044861">
    <property type="entry name" value="IPNS-like_FE2OG_OXY"/>
</dbReference>
<dbReference type="PRINTS" id="PR00682">
    <property type="entry name" value="IPNSYNTHASE"/>
</dbReference>
<dbReference type="InterPro" id="IPR027443">
    <property type="entry name" value="IPNS-like_sf"/>
</dbReference>
<dbReference type="GO" id="GO:0016491">
    <property type="term" value="F:oxidoreductase activity"/>
    <property type="evidence" value="ECO:0007669"/>
    <property type="project" value="UniProtKB-KW"/>
</dbReference>
<organism evidence="3 4">
    <name type="scientific">Apophysomyces ossiformis</name>
    <dbReference type="NCBI Taxonomy" id="679940"/>
    <lineage>
        <taxon>Eukaryota</taxon>
        <taxon>Fungi</taxon>
        <taxon>Fungi incertae sedis</taxon>
        <taxon>Mucoromycota</taxon>
        <taxon>Mucoromycotina</taxon>
        <taxon>Mucoromycetes</taxon>
        <taxon>Mucorales</taxon>
        <taxon>Mucorineae</taxon>
        <taxon>Mucoraceae</taxon>
        <taxon>Apophysomyces</taxon>
    </lineage>
</organism>
<evidence type="ECO:0000313" key="3">
    <source>
        <dbReference type="EMBL" id="KAF7729420.1"/>
    </source>
</evidence>
<dbReference type="OrthoDB" id="406156at2759"/>
<keyword evidence="1" id="KW-0479">Metal-binding</keyword>
<dbReference type="GO" id="GO:0046872">
    <property type="term" value="F:metal ion binding"/>
    <property type="evidence" value="ECO:0007669"/>
    <property type="project" value="UniProtKB-KW"/>
</dbReference>
<dbReference type="InterPro" id="IPR050231">
    <property type="entry name" value="Iron_ascorbate_oxido_reductase"/>
</dbReference>
<dbReference type="PROSITE" id="PS51471">
    <property type="entry name" value="FE2OG_OXY"/>
    <property type="match status" value="1"/>
</dbReference>
<accession>A0A8H7BSD8</accession>
<keyword evidence="1" id="KW-0560">Oxidoreductase</keyword>
<dbReference type="SUPFAM" id="SSF51197">
    <property type="entry name" value="Clavaminate synthase-like"/>
    <property type="match status" value="1"/>
</dbReference>
<keyword evidence="1" id="KW-0408">Iron</keyword>
<dbReference type="PANTHER" id="PTHR47990">
    <property type="entry name" value="2-OXOGLUTARATE (2OG) AND FE(II)-DEPENDENT OXYGENASE SUPERFAMILY PROTEIN-RELATED"/>
    <property type="match status" value="1"/>
</dbReference>
<evidence type="ECO:0000259" key="2">
    <source>
        <dbReference type="PROSITE" id="PS51471"/>
    </source>
</evidence>
<dbReference type="Pfam" id="PF03171">
    <property type="entry name" value="2OG-FeII_Oxy"/>
    <property type="match status" value="1"/>
</dbReference>
<dbReference type="InterPro" id="IPR026992">
    <property type="entry name" value="DIOX_N"/>
</dbReference>
<keyword evidence="4" id="KW-1185">Reference proteome</keyword>
<dbReference type="Gene3D" id="2.60.120.330">
    <property type="entry name" value="B-lactam Antibiotic, Isopenicillin N Synthase, Chain"/>
    <property type="match status" value="1"/>
</dbReference>
<reference evidence="3" key="1">
    <citation type="submission" date="2020-01" db="EMBL/GenBank/DDBJ databases">
        <title>Genome Sequencing of Three Apophysomyces-Like Fungal Strains Confirms a Novel Fungal Genus in the Mucoromycota with divergent Burkholderia-like Endosymbiotic Bacteria.</title>
        <authorList>
            <person name="Stajich J.E."/>
            <person name="Macias A.M."/>
            <person name="Carter-House D."/>
            <person name="Lovett B."/>
            <person name="Kasson L.R."/>
            <person name="Berry K."/>
            <person name="Grigoriev I."/>
            <person name="Chang Y."/>
            <person name="Spatafora J."/>
            <person name="Kasson M.T."/>
        </authorList>
    </citation>
    <scope>NUCLEOTIDE SEQUENCE</scope>
    <source>
        <strain evidence="3">NRRL A-21654</strain>
    </source>
</reference>
<evidence type="ECO:0000313" key="4">
    <source>
        <dbReference type="Proteomes" id="UP000605846"/>
    </source>
</evidence>
<dbReference type="EMBL" id="JABAYA010000025">
    <property type="protein sequence ID" value="KAF7729420.1"/>
    <property type="molecule type" value="Genomic_DNA"/>
</dbReference>
<comment type="similarity">
    <text evidence="1">Belongs to the iron/ascorbate-dependent oxidoreductase family.</text>
</comment>
<evidence type="ECO:0000256" key="1">
    <source>
        <dbReference type="RuleBase" id="RU003682"/>
    </source>
</evidence>
<dbReference type="Pfam" id="PF14226">
    <property type="entry name" value="DIOX_N"/>
    <property type="match status" value="1"/>
</dbReference>
<proteinExistence type="inferred from homology"/>
<dbReference type="InterPro" id="IPR005123">
    <property type="entry name" value="Oxoglu/Fe-dep_dioxygenase_dom"/>
</dbReference>
<gene>
    <name evidence="3" type="ORF">EC973_004399</name>
</gene>
<feature type="domain" description="Fe2OG dioxygenase" evidence="2">
    <location>
        <begin position="161"/>
        <end position="271"/>
    </location>
</feature>
<sequence length="319" mass="36110">MSQIPVIDFGEFQSNPAKVAKHVLEACKSIGFFYMINHGVPETDIDQAFELAKSYFDQSEEEKRKHLISEDNYGYSSLYTEKLDPATQRQGDHKEGFNFRNFVNGKSFAPLPPLFEENKTFIESFSRTCHATATRVLEAFAIALEIPESAGGKQWFAARHQYDSLSGQILRFLKYPRGAEADYKEPLRAGAHSDYGSVTLLFQKDVPGLEVQASRTEWIAAPLIPGAIIVNVGDQMEFWTNGLFKSTLHRVTFLPEHNHVDRYSIPFFVHPGDDVPLTPIPSHLIPRNDKKEEEEKEAKVITAGEHLRNRLNATYVYGA</sequence>
<dbReference type="AlphaFoldDB" id="A0A8H7BSD8"/>